<evidence type="ECO:0000313" key="4">
    <source>
        <dbReference type="Proteomes" id="UP000177583"/>
    </source>
</evidence>
<proteinExistence type="inferred from homology"/>
<name>A0A1F6H1N4_9PROT</name>
<dbReference type="Gene3D" id="3.40.1620.10">
    <property type="entry name" value="YefM-like domain"/>
    <property type="match status" value="1"/>
</dbReference>
<dbReference type="InterPro" id="IPR051416">
    <property type="entry name" value="phD-YefM_TA_antitoxins"/>
</dbReference>
<dbReference type="NCBIfam" id="TIGR01552">
    <property type="entry name" value="phd_fam"/>
    <property type="match status" value="1"/>
</dbReference>
<evidence type="ECO:0000313" key="3">
    <source>
        <dbReference type="EMBL" id="OGH04269.1"/>
    </source>
</evidence>
<dbReference type="Pfam" id="PF02604">
    <property type="entry name" value="PhdYeFM_antitox"/>
    <property type="match status" value="1"/>
</dbReference>
<evidence type="ECO:0000256" key="2">
    <source>
        <dbReference type="RuleBase" id="RU362080"/>
    </source>
</evidence>
<comment type="caution">
    <text evidence="3">The sequence shown here is derived from an EMBL/GenBank/DDBJ whole genome shotgun (WGS) entry which is preliminary data.</text>
</comment>
<dbReference type="InterPro" id="IPR036165">
    <property type="entry name" value="YefM-like_sf"/>
</dbReference>
<reference evidence="3 4" key="1">
    <citation type="journal article" date="2016" name="Nat. Commun.">
        <title>Thousands of microbial genomes shed light on interconnected biogeochemical processes in an aquifer system.</title>
        <authorList>
            <person name="Anantharaman K."/>
            <person name="Brown C.T."/>
            <person name="Hug L.A."/>
            <person name="Sharon I."/>
            <person name="Castelle C.J."/>
            <person name="Probst A.J."/>
            <person name="Thomas B.C."/>
            <person name="Singh A."/>
            <person name="Wilkins M.J."/>
            <person name="Karaoz U."/>
            <person name="Brodie E.L."/>
            <person name="Williams K.H."/>
            <person name="Hubbard S.S."/>
            <person name="Banfield J.F."/>
        </authorList>
    </citation>
    <scope>NUCLEOTIDE SEQUENCE [LARGE SCALE GENOMIC DNA]</scope>
</reference>
<evidence type="ECO:0000256" key="1">
    <source>
        <dbReference type="ARBA" id="ARBA00009981"/>
    </source>
</evidence>
<dbReference type="EMBL" id="MFNF01000005">
    <property type="protein sequence ID" value="OGH04269.1"/>
    <property type="molecule type" value="Genomic_DNA"/>
</dbReference>
<comment type="similarity">
    <text evidence="1 2">Belongs to the phD/YefM antitoxin family.</text>
</comment>
<gene>
    <name evidence="3" type="ORF">A2557_10740</name>
</gene>
<dbReference type="InterPro" id="IPR006442">
    <property type="entry name" value="Antitoxin_Phd/YefM"/>
</dbReference>
<comment type="function">
    <text evidence="2">Antitoxin component of a type II toxin-antitoxin (TA) system.</text>
</comment>
<dbReference type="AlphaFoldDB" id="A0A1F6H1N4"/>
<dbReference type="PANTHER" id="PTHR35377">
    <property type="entry name" value="ANTITOXIN VAPB49-RELATED-RELATED"/>
    <property type="match status" value="1"/>
</dbReference>
<protein>
    <recommendedName>
        <fullName evidence="2">Antitoxin</fullName>
    </recommendedName>
</protein>
<dbReference type="PANTHER" id="PTHR35377:SF8">
    <property type="entry name" value="ANTITOXIN VAPB22"/>
    <property type="match status" value="1"/>
</dbReference>
<sequence length="79" mass="8625">MKTVGAYEAKTHLPQLLEQVAQGEQITITKHGVPVALITAAGEAPKVPLSETIAELMTFNRGRKLGELSIRQMIEEGRK</sequence>
<dbReference type="Proteomes" id="UP000177583">
    <property type="component" value="Unassembled WGS sequence"/>
</dbReference>
<organism evidence="3 4">
    <name type="scientific">Candidatus Lambdaproteobacteria bacterium RIFOXYD2_FULL_56_26</name>
    <dbReference type="NCBI Taxonomy" id="1817773"/>
    <lineage>
        <taxon>Bacteria</taxon>
        <taxon>Pseudomonadati</taxon>
        <taxon>Pseudomonadota</taxon>
        <taxon>Candidatus Lambdaproteobacteria</taxon>
    </lineage>
</organism>
<dbReference type="SUPFAM" id="SSF143120">
    <property type="entry name" value="YefM-like"/>
    <property type="match status" value="1"/>
</dbReference>
<accession>A0A1F6H1N4</accession>